<proteinExistence type="inferred from homology"/>
<dbReference type="AlphaFoldDB" id="A0A1F6P0X2"/>
<evidence type="ECO:0000256" key="4">
    <source>
        <dbReference type="ARBA" id="ARBA00022989"/>
    </source>
</evidence>
<dbReference type="GO" id="GO:0033013">
    <property type="term" value="P:tetrapyrrole metabolic process"/>
    <property type="evidence" value="ECO:0007669"/>
    <property type="project" value="UniProtKB-ARBA"/>
</dbReference>
<organism evidence="7 8">
    <name type="scientific">Candidatus Magasanikbacteria bacterium RIFOXYD2_FULL_36_9</name>
    <dbReference type="NCBI Taxonomy" id="1798707"/>
    <lineage>
        <taxon>Bacteria</taxon>
        <taxon>Candidatus Magasanikiibacteriota</taxon>
    </lineage>
</organism>
<gene>
    <name evidence="7" type="ORF">A2537_02260</name>
</gene>
<dbReference type="CDD" id="cd15904">
    <property type="entry name" value="TSPO_MBR"/>
    <property type="match status" value="1"/>
</dbReference>
<feature type="transmembrane region" description="Helical" evidence="6">
    <location>
        <begin position="49"/>
        <end position="67"/>
    </location>
</feature>
<dbReference type="Pfam" id="PF03073">
    <property type="entry name" value="TspO_MBR"/>
    <property type="match status" value="1"/>
</dbReference>
<protein>
    <submittedName>
        <fullName evidence="7">TspO protein</fullName>
    </submittedName>
</protein>
<evidence type="ECO:0000313" key="8">
    <source>
        <dbReference type="Proteomes" id="UP000178490"/>
    </source>
</evidence>
<comment type="similarity">
    <text evidence="2">Belongs to the TspO/BZRP family.</text>
</comment>
<evidence type="ECO:0000313" key="7">
    <source>
        <dbReference type="EMBL" id="OGH89822.1"/>
    </source>
</evidence>
<dbReference type="InterPro" id="IPR038330">
    <property type="entry name" value="TspO/MBR-related_sf"/>
</dbReference>
<evidence type="ECO:0000256" key="3">
    <source>
        <dbReference type="ARBA" id="ARBA00022692"/>
    </source>
</evidence>
<dbReference type="EMBL" id="MFRC01000023">
    <property type="protein sequence ID" value="OGH89822.1"/>
    <property type="molecule type" value="Genomic_DNA"/>
</dbReference>
<dbReference type="GO" id="GO:0016020">
    <property type="term" value="C:membrane"/>
    <property type="evidence" value="ECO:0007669"/>
    <property type="project" value="UniProtKB-SubCell"/>
</dbReference>
<dbReference type="PANTHER" id="PTHR10057">
    <property type="entry name" value="PERIPHERAL-TYPE BENZODIAZEPINE RECEPTOR"/>
    <property type="match status" value="1"/>
</dbReference>
<dbReference type="PANTHER" id="PTHR10057:SF0">
    <property type="entry name" value="TRANSLOCATOR PROTEIN"/>
    <property type="match status" value="1"/>
</dbReference>
<accession>A0A1F6P0X2</accession>
<feature type="transmembrane region" description="Helical" evidence="6">
    <location>
        <begin position="79"/>
        <end position="100"/>
    </location>
</feature>
<evidence type="ECO:0000256" key="2">
    <source>
        <dbReference type="ARBA" id="ARBA00007524"/>
    </source>
</evidence>
<dbReference type="FunFam" id="1.20.1260.100:FF:000001">
    <property type="entry name" value="translocator protein 2"/>
    <property type="match status" value="1"/>
</dbReference>
<evidence type="ECO:0000256" key="1">
    <source>
        <dbReference type="ARBA" id="ARBA00004141"/>
    </source>
</evidence>
<comment type="subcellular location">
    <subcellularLocation>
        <location evidence="1">Membrane</location>
        <topology evidence="1">Multi-pass membrane protein</topology>
    </subcellularLocation>
</comment>
<evidence type="ECO:0000256" key="5">
    <source>
        <dbReference type="ARBA" id="ARBA00023136"/>
    </source>
</evidence>
<evidence type="ECO:0000256" key="6">
    <source>
        <dbReference type="SAM" id="Phobius"/>
    </source>
</evidence>
<dbReference type="Gene3D" id="1.20.1260.100">
    <property type="entry name" value="TspO/MBR protein"/>
    <property type="match status" value="1"/>
</dbReference>
<feature type="transmembrane region" description="Helical" evidence="6">
    <location>
        <begin position="20"/>
        <end position="42"/>
    </location>
</feature>
<feature type="transmembrane region" description="Helical" evidence="6">
    <location>
        <begin position="107"/>
        <end position="132"/>
    </location>
</feature>
<sequence>MNTYNWYSQLIKPSWSPPSWLFGPVWTVLYAIIAISFGAVIYKTFTGKISWIIALPFIFNLIFNLSFTPLQFGLKNNLLAAIDILLILSTLIWALIALWYSSPELRWAVYVNIPYLLWVSFATVLQLTITYLNR</sequence>
<keyword evidence="3 6" id="KW-0812">Transmembrane</keyword>
<keyword evidence="5 6" id="KW-0472">Membrane</keyword>
<keyword evidence="4 6" id="KW-1133">Transmembrane helix</keyword>
<dbReference type="Proteomes" id="UP000178490">
    <property type="component" value="Unassembled WGS sequence"/>
</dbReference>
<comment type="caution">
    <text evidence="7">The sequence shown here is derived from an EMBL/GenBank/DDBJ whole genome shotgun (WGS) entry which is preliminary data.</text>
</comment>
<reference evidence="7 8" key="1">
    <citation type="journal article" date="2016" name="Nat. Commun.">
        <title>Thousands of microbial genomes shed light on interconnected biogeochemical processes in an aquifer system.</title>
        <authorList>
            <person name="Anantharaman K."/>
            <person name="Brown C.T."/>
            <person name="Hug L.A."/>
            <person name="Sharon I."/>
            <person name="Castelle C.J."/>
            <person name="Probst A.J."/>
            <person name="Thomas B.C."/>
            <person name="Singh A."/>
            <person name="Wilkins M.J."/>
            <person name="Karaoz U."/>
            <person name="Brodie E.L."/>
            <person name="Williams K.H."/>
            <person name="Hubbard S.S."/>
            <person name="Banfield J.F."/>
        </authorList>
    </citation>
    <scope>NUCLEOTIDE SEQUENCE [LARGE SCALE GENOMIC DNA]</scope>
</reference>
<dbReference type="InterPro" id="IPR004307">
    <property type="entry name" value="TspO_MBR"/>
</dbReference>
<name>A0A1F6P0X2_9BACT</name>
<dbReference type="PIRSF" id="PIRSF005859">
    <property type="entry name" value="PBR"/>
    <property type="match status" value="1"/>
</dbReference>